<keyword evidence="4" id="KW-1185">Reference proteome</keyword>
<keyword evidence="1" id="KW-0472">Membrane</keyword>
<evidence type="ECO:0000256" key="1">
    <source>
        <dbReference type="ARBA" id="ARBA00023136"/>
    </source>
</evidence>
<dbReference type="EMBL" id="CP059693">
    <property type="protein sequence ID" value="WDE12601.1"/>
    <property type="molecule type" value="Genomic_DNA"/>
</dbReference>
<feature type="signal peptide" evidence="2">
    <location>
        <begin position="1"/>
        <end position="27"/>
    </location>
</feature>
<dbReference type="PANTHER" id="PTHR38038">
    <property type="entry name" value="PENICILLIN-BINDING PROTEIN ACTIVATOR LPOA"/>
    <property type="match status" value="1"/>
</dbReference>
<evidence type="ECO:0000313" key="4">
    <source>
        <dbReference type="Proteomes" id="UP001215231"/>
    </source>
</evidence>
<evidence type="ECO:0000256" key="2">
    <source>
        <dbReference type="SAM" id="SignalP"/>
    </source>
</evidence>
<gene>
    <name evidence="3" type="ORF">H3N35_03735</name>
</gene>
<sequence>MKRYKFPQQCKSALAATIISLLLASCAGQKTVSTTKKPTTAVSSVSQTDKAPQSARDYLDLAKGLDAAEAIPLMVTAAELLSGEAQHRKALWLANQISPLLVTTAGSLTDTGKLKDQYRLFITKATSLQALAYHQLALEQLTLADSLTKEHQLHHQLAYYRQLAKVQQSRELAVDAADAALRAFVIDDFASNDDVFALWQSLSDLSQWQLKQLEQLNPPYIKGWQQLLSFAFQFGDNPPQFNRYLSQWQRKFSEHPALAIIDSLKTAERDSKTIENIAVLLPLSGKQAAAGNAAQQGLLAAYQNNDAVSLHFIDTNTLDMSALVLTFNEQTIDFVIGPLLKPHVQAYLAQEELQVPTLLLNVPDEQVLKPHQVALSMRPEDEAIQAASSLSRRNYQFPVVLSHQDKVSTRIARAFADQWLKMTGNSPEVVPFEQGKRMQTDLTASLDVGLSKSRIKDLKRRVKQTLKTETRNRRDVDMIYLVGSPKQTKLLKPYIDVNISPFAEVIPVFASSRSHSALNDRSDTRDLTGLTFSEMPWLLESKQQNKQLAQMSQQLWPQRSDGLQRIFAMGYDSFALATKIAAMQANPFVRHFGQTGVLKLNGNNILTRSLIWGRYRKDKVQEIAMD</sequence>
<reference evidence="3 4" key="1">
    <citation type="journal article" date="2022" name="Mar. Drugs">
        <title>Bioassay-Guided Fractionation Leads to the Detection of Cholic Acid Generated by the Rare Thalassomonas sp.</title>
        <authorList>
            <person name="Pheiffer F."/>
            <person name="Schneider Y.K."/>
            <person name="Hansen E.H."/>
            <person name="Andersen J.H."/>
            <person name="Isaksson J."/>
            <person name="Busche T."/>
            <person name="R C."/>
            <person name="Kalinowski J."/>
            <person name="Zyl L.V."/>
            <person name="Trindade M."/>
        </authorList>
    </citation>
    <scope>NUCLEOTIDE SEQUENCE [LARGE SCALE GENOMIC DNA]</scope>
    <source>
        <strain evidence="3 4">A5K-61T</strain>
    </source>
</reference>
<dbReference type="PROSITE" id="PS51257">
    <property type="entry name" value="PROKAR_LIPOPROTEIN"/>
    <property type="match status" value="1"/>
</dbReference>
<dbReference type="Gene3D" id="1.25.40.650">
    <property type="match status" value="1"/>
</dbReference>
<evidence type="ECO:0000313" key="3">
    <source>
        <dbReference type="EMBL" id="WDE12601.1"/>
    </source>
</evidence>
<proteinExistence type="predicted"/>
<dbReference type="Gene3D" id="3.40.50.2300">
    <property type="match status" value="2"/>
</dbReference>
<dbReference type="Proteomes" id="UP001215231">
    <property type="component" value="Chromosome"/>
</dbReference>
<dbReference type="SUPFAM" id="SSF53822">
    <property type="entry name" value="Periplasmic binding protein-like I"/>
    <property type="match status" value="1"/>
</dbReference>
<dbReference type="RefSeq" id="WP_274052878.1">
    <property type="nucleotide sequence ID" value="NZ_CP059693.1"/>
</dbReference>
<organism evidence="3 4">
    <name type="scientific">Thalassomonas haliotis</name>
    <dbReference type="NCBI Taxonomy" id="485448"/>
    <lineage>
        <taxon>Bacteria</taxon>
        <taxon>Pseudomonadati</taxon>
        <taxon>Pseudomonadota</taxon>
        <taxon>Gammaproteobacteria</taxon>
        <taxon>Alteromonadales</taxon>
        <taxon>Colwelliaceae</taxon>
        <taxon>Thalassomonas</taxon>
    </lineage>
</organism>
<dbReference type="Pfam" id="PF04348">
    <property type="entry name" value="LppC"/>
    <property type="match status" value="1"/>
</dbReference>
<dbReference type="InterPro" id="IPR007443">
    <property type="entry name" value="LpoA"/>
</dbReference>
<feature type="chain" id="PRO_5045347461" evidence="2">
    <location>
        <begin position="28"/>
        <end position="626"/>
    </location>
</feature>
<dbReference type="CDD" id="cd06339">
    <property type="entry name" value="PBP1_YraM_LppC_lipoprotein-like"/>
    <property type="match status" value="1"/>
</dbReference>
<keyword evidence="2" id="KW-0732">Signal</keyword>
<dbReference type="InterPro" id="IPR028082">
    <property type="entry name" value="Peripla_BP_I"/>
</dbReference>
<dbReference type="PANTHER" id="PTHR38038:SF1">
    <property type="entry name" value="PENICILLIN-BINDING PROTEIN ACTIVATOR LPOA"/>
    <property type="match status" value="1"/>
</dbReference>
<accession>A0ABY7VGB4</accession>
<name>A0ABY7VGB4_9GAMM</name>
<protein>
    <submittedName>
        <fullName evidence="3">Penicillin-binding protein activator</fullName>
    </submittedName>
</protein>